<dbReference type="Pfam" id="PF07529">
    <property type="entry name" value="HSA"/>
    <property type="match status" value="1"/>
</dbReference>
<dbReference type="GO" id="GO:0006325">
    <property type="term" value="P:chromatin organization"/>
    <property type="evidence" value="ECO:0007669"/>
    <property type="project" value="UniProtKB-KW"/>
</dbReference>
<dbReference type="FunFam" id="1.10.10.60:FF:000578">
    <property type="entry name" value="Helicase/SANT-associated, DNA binding protein"/>
    <property type="match status" value="1"/>
</dbReference>
<dbReference type="CDD" id="cd00167">
    <property type="entry name" value="SANT"/>
    <property type="match status" value="1"/>
</dbReference>
<feature type="region of interest" description="Disordered" evidence="8">
    <location>
        <begin position="231"/>
        <end position="257"/>
    </location>
</feature>
<keyword evidence="12" id="KW-1185">Reference proteome</keyword>
<sequence>MCVVVFIPQSPQHHSARGRIVPLSFSLSPRNTKHQDNPNNKTKQNQAFFLQIIERETHTQLLHAHFHAQRSGNPSSMADIRQIRHRSSERRDPPLFQNPRREEFRLGTLLNCALGSHLRAQSGMHGCNSGSALLVNAEVDSMGGVVDGGVGIGLKTSPRRAAIEKAQAELRLEYDVRDERRRELEFLEKGGNPLDFKLGNAASVSVQSTSLTDQHQEQFVTSEAKGSFVLTASPHGDSVDSSARPGVPSLSEPNTADNLLLFDGENELPEGEKRSLHSNKRNNIAPSEQSSRIGGSQNAKETEDSAIFRPYARRNRSKSNHGPRGASRDGKGIISDTNKQKDHNAPSVKPTSLNGEILSKDSTSNHLLDNELVGVRACQTACGSASVPEDKLDITMNKNFKEDQQIIPSQDDTVQNPVVLASAEAKAVGETDLETSGDLDPPPCAATTQPGNESCSGQPNGFGNIKVDRKGVPNGDQNCSVALDMMNFDSESFCAQTSLARDVNNNMCSNAKNIDANGNIMEQTSEFEKKLNLTGCGVVKERSKTNTGESGATANNEHAAGYENHSGSGNMVKSEEDVHINSTCMQNKVKDSSNIKGLHHNESSISNADKEESIVLMDHPNCIREDSCERFQVPMDVSISTTQTSLVEKVTISASDCQPCSTNNLKIADKAHEDSILEEAKIIEVKRKRIAELSVNTLPSQIHRKSHWGFVLEEITWLANDFAQERLWKITAAAQLSHQASFTSRLRFEKQRQHLGVKILCHNMAKAVMQFWHSVELLIDNDVPDRNCIDESGNTDSNEASGDKRSNSEMVRETSKYLDGQNPRKQAALKVQRYALRFLKHSRSLGISSQAEAPATPDKISDLGIVDMSWDDHLIEECLFYSVPPTAIEAYRKSIESHFLQCEIFWCQPFSCLISTFDDTIPPPQKTGSSIQEEVETSMYDTGAEFGHEAVAYDEDEGETSTYYLPGVYVGSRSSKSLQKHKNRIKSYTHKSSEIGTDLPYGQYSTGAQPSVLYGKRPASSNVGTIPTKRMRTAYRQRVMSPCAVVSGTVQAQAKTDASSGDTNSFQDDQSTLHVGSQIQKSMEVESGGDFEKQLPYDYGETSVKTKKKKPKNLGSAYDQGWQLDSVVLSEQRDHSKRRLDSHHFEPNGSSGLYGQHSVKKLKATKQSLDTFDNVAPITNSIPSPAASQMSNMSNPSKLIRIISGGRDRGRKAKALKVSVGQPGSGSPWSLFEDQALVVLVHDMGPNWELVSDAINSTIQFKCIFRKPKECKERHKILMDRSAGDGADSAEDSGARQLFQRLQGPMEEDTLKSHFDKIIKIGQKQRYRNQIDNQDLKQLVAVHNSHESALSQICPTNMNGGFLTPLDLCDTNQTSPDVLSLGYHGSHAGGLPLSNHSSVPSVHPSAGLNSSIPSSSGVGLSNNLSASGPLAASVRDSRYGVSRAPPLSVDEQQRIQQYNQMISSRNMQQSTMSVPGSLTGSDRGGVRMVPGGNGVGMMSGINRSITMSRPGFQGMPSSSMLSSGGMLSSSMVGMPSPVNMHSGVGAGQGNPMLRPRETVHMMRPGHNQEHQRQMMVPEHPMQVTQGTSQGIPAFSGMSSAFNNQTTPPVQSYPGHAQQPHQLSQQQSHLSNPHPLQGPNHAANSQQAYAIRLAKERHLHQQRYLQHQQQQQLAASNALIPHAPTQSQLPISSPLQNSSQTQPQNSPQQVSLSPVTPTSPLTPMSSQHQQQKHHIPHGFSRNPTATALSYQAAKQRPRKPQQQQYPQSGRQHPNQSQHAQSQQQAKLLKGLGRGNILIHQNNSVDPSHLNGLSVPPGSQTVEKGDQIMPMMQGQNLYPGSGNPNQPSKSLVPAHSSNHSQLQQKLHSGPTDTSLKQLQPVVSPSDNSVQGHVLSVTSGHIASPAQPAVTSNHHQLPPQSQPQCKQSNQTQSNVQRMLQQNCQVHSESSCMSLSDSPKVDQHPANSASQVGTHNAMYPGCIDAASVTVIPATVSSQWKTSESPSDSNVPNSVTQTNSLGSKPVGNSAGNEPPIISQGLGPQQLSTNLPSHAHNSVGQWQKQPLTLQQQTSSQPILSQQSYQPPEHQQQQQEQEQHSPKNLALQHQPQQQVQHMQPGQSSLLIHAPNSKVE</sequence>
<feature type="region of interest" description="Disordered" evidence="8">
    <location>
        <begin position="269"/>
        <end position="357"/>
    </location>
</feature>
<accession>A0A371GNW7</accession>
<feature type="region of interest" description="Disordered" evidence="8">
    <location>
        <begin position="1467"/>
        <end position="1486"/>
    </location>
</feature>
<keyword evidence="4" id="KW-0238">DNA-binding</keyword>
<comment type="function">
    <text evidence="6">Component of the NuA4 histone acetyltransferase complex which is involved in transcriptional activation of selected genes principally by acetylation of nucleosomal histone H4 and H2A.</text>
</comment>
<dbReference type="Gene3D" id="1.10.10.60">
    <property type="entry name" value="Homeodomain-like"/>
    <property type="match status" value="1"/>
</dbReference>
<gene>
    <name evidence="11" type="primary">EAF1A</name>
    <name evidence="11" type="ORF">CR513_25633</name>
</gene>
<dbReference type="PANTHER" id="PTHR46774">
    <property type="entry name" value="CHROMATIN MODIFICATION-RELATED PROTEIN EAF1 A-RELATED"/>
    <property type="match status" value="1"/>
</dbReference>
<dbReference type="PROSITE" id="PS50090">
    <property type="entry name" value="MYB_LIKE"/>
    <property type="match status" value="1"/>
</dbReference>
<evidence type="ECO:0000256" key="4">
    <source>
        <dbReference type="ARBA" id="ARBA00023125"/>
    </source>
</evidence>
<feature type="compositionally biased region" description="Polar residues" evidence="8">
    <location>
        <begin position="281"/>
        <end position="299"/>
    </location>
</feature>
<dbReference type="GO" id="GO:0009909">
    <property type="term" value="P:regulation of flower development"/>
    <property type="evidence" value="ECO:0007669"/>
    <property type="project" value="UniProtKB-ARBA"/>
</dbReference>
<feature type="compositionally biased region" description="Low complexity" evidence="8">
    <location>
        <begin position="2101"/>
        <end position="2115"/>
    </location>
</feature>
<proteinExistence type="inferred from homology"/>
<evidence type="ECO:0000256" key="3">
    <source>
        <dbReference type="ARBA" id="ARBA00022853"/>
    </source>
</evidence>
<comment type="similarity">
    <text evidence="2">Belongs to the EAF1 family.</text>
</comment>
<dbReference type="SMART" id="SM00717">
    <property type="entry name" value="SANT"/>
    <property type="match status" value="1"/>
</dbReference>
<feature type="region of interest" description="Disordered" evidence="8">
    <location>
        <begin position="1901"/>
        <end position="1929"/>
    </location>
</feature>
<evidence type="ECO:0000256" key="7">
    <source>
        <dbReference type="ARBA" id="ARBA00062794"/>
    </source>
</evidence>
<feature type="region of interest" description="Disordered" evidence="8">
    <location>
        <begin position="1133"/>
        <end position="1155"/>
    </location>
</feature>
<dbReference type="SMART" id="SM00573">
    <property type="entry name" value="HSA"/>
    <property type="match status" value="1"/>
</dbReference>
<dbReference type="GO" id="GO:0048510">
    <property type="term" value="P:regulation of timing of transition from vegetative to reproductive phase"/>
    <property type="evidence" value="ECO:0007669"/>
    <property type="project" value="UniProtKB-ARBA"/>
</dbReference>
<feature type="domain" description="HSA" evidence="10">
    <location>
        <begin position="695"/>
        <end position="770"/>
    </location>
</feature>
<feature type="compositionally biased region" description="Low complexity" evidence="8">
    <location>
        <begin position="2055"/>
        <end position="2089"/>
    </location>
</feature>
<dbReference type="STRING" id="157652.A0A371GNW7"/>
<dbReference type="InterPro" id="IPR044798">
    <property type="entry name" value="EAF1A/B"/>
</dbReference>
<evidence type="ECO:0000313" key="12">
    <source>
        <dbReference type="Proteomes" id="UP000257109"/>
    </source>
</evidence>
<dbReference type="GO" id="GO:0003677">
    <property type="term" value="F:DNA binding"/>
    <property type="evidence" value="ECO:0007669"/>
    <property type="project" value="UniProtKB-KW"/>
</dbReference>
<reference evidence="11" key="1">
    <citation type="submission" date="2018-05" db="EMBL/GenBank/DDBJ databases">
        <title>Draft genome of Mucuna pruriens seed.</title>
        <authorList>
            <person name="Nnadi N.E."/>
            <person name="Vos R."/>
            <person name="Hasami M.H."/>
            <person name="Devisetty U.K."/>
            <person name="Aguiy J.C."/>
        </authorList>
    </citation>
    <scope>NUCLEOTIDE SEQUENCE [LARGE SCALE GENOMIC DNA]</scope>
    <source>
        <strain evidence="11">JCA_2017</strain>
    </source>
</reference>
<dbReference type="OrthoDB" id="372624at2759"/>
<evidence type="ECO:0000256" key="8">
    <source>
        <dbReference type="SAM" id="MobiDB-lite"/>
    </source>
</evidence>
<feature type="region of interest" description="Disordered" evidence="8">
    <location>
        <begin position="542"/>
        <end position="568"/>
    </location>
</feature>
<evidence type="ECO:0000256" key="1">
    <source>
        <dbReference type="ARBA" id="ARBA00004123"/>
    </source>
</evidence>
<evidence type="ECO:0000259" key="10">
    <source>
        <dbReference type="PROSITE" id="PS51204"/>
    </source>
</evidence>
<dbReference type="Pfam" id="PF13921">
    <property type="entry name" value="Myb_DNA-bind_6"/>
    <property type="match status" value="1"/>
</dbReference>
<evidence type="ECO:0000256" key="2">
    <source>
        <dbReference type="ARBA" id="ARBA00008913"/>
    </source>
</evidence>
<evidence type="ECO:0000259" key="9">
    <source>
        <dbReference type="PROSITE" id="PS50090"/>
    </source>
</evidence>
<feature type="compositionally biased region" description="Polar residues" evidence="8">
    <location>
        <begin position="1831"/>
        <end position="1889"/>
    </location>
</feature>
<dbReference type="EMBL" id="QJKJ01004913">
    <property type="protein sequence ID" value="RDX92251.1"/>
    <property type="molecule type" value="Genomic_DNA"/>
</dbReference>
<evidence type="ECO:0000256" key="6">
    <source>
        <dbReference type="ARBA" id="ARBA00057743"/>
    </source>
</evidence>
<comment type="subcellular location">
    <subcellularLocation>
        <location evidence="1">Nucleus</location>
    </subcellularLocation>
</comment>
<feature type="region of interest" description="Disordered" evidence="8">
    <location>
        <begin position="433"/>
        <end position="458"/>
    </location>
</feature>
<protein>
    <submittedName>
        <fullName evidence="11">Chromatin modification-related protein EAF1 A</fullName>
    </submittedName>
</protein>
<evidence type="ECO:0000256" key="5">
    <source>
        <dbReference type="ARBA" id="ARBA00023242"/>
    </source>
</evidence>
<feature type="region of interest" description="Disordered" evidence="8">
    <location>
        <begin position="1683"/>
        <end position="1784"/>
    </location>
</feature>
<feature type="region of interest" description="Disordered" evidence="8">
    <location>
        <begin position="1797"/>
        <end position="1889"/>
    </location>
</feature>
<feature type="compositionally biased region" description="Polar residues" evidence="8">
    <location>
        <begin position="545"/>
        <end position="556"/>
    </location>
</feature>
<feature type="region of interest" description="Disordered" evidence="8">
    <location>
        <begin position="789"/>
        <end position="816"/>
    </location>
</feature>
<feature type="compositionally biased region" description="Low complexity" evidence="8">
    <location>
        <begin position="1691"/>
        <end position="1725"/>
    </location>
</feature>
<dbReference type="GO" id="GO:0005634">
    <property type="term" value="C:nucleus"/>
    <property type="evidence" value="ECO:0007669"/>
    <property type="project" value="UniProtKB-SubCell"/>
</dbReference>
<feature type="compositionally biased region" description="Low complexity" evidence="8">
    <location>
        <begin position="1770"/>
        <end position="1784"/>
    </location>
</feature>
<feature type="domain" description="Myb-like" evidence="9">
    <location>
        <begin position="1227"/>
        <end position="1279"/>
    </location>
</feature>
<feature type="compositionally biased region" description="Basic residues" evidence="8">
    <location>
        <begin position="311"/>
        <end position="321"/>
    </location>
</feature>
<feature type="region of interest" description="Disordered" evidence="8">
    <location>
        <begin position="1582"/>
        <end position="1642"/>
    </location>
</feature>
<name>A0A371GNW7_MUCPR</name>
<feature type="compositionally biased region" description="Basic and acidic residues" evidence="8">
    <location>
        <begin position="801"/>
        <end position="816"/>
    </location>
</feature>
<dbReference type="PANTHER" id="PTHR46774:SF3">
    <property type="entry name" value="CHROMATIN MODIFICATION-RELATED PROTEIN EAF1 A-RELATED"/>
    <property type="match status" value="1"/>
</dbReference>
<feature type="region of interest" description="Disordered" evidence="8">
    <location>
        <begin position="1995"/>
        <end position="2128"/>
    </location>
</feature>
<feature type="compositionally biased region" description="Polar residues" evidence="8">
    <location>
        <begin position="1995"/>
        <end position="2017"/>
    </location>
</feature>
<feature type="compositionally biased region" description="Polar residues" evidence="8">
    <location>
        <begin position="1582"/>
        <end position="1609"/>
    </location>
</feature>
<feature type="compositionally biased region" description="Polar residues" evidence="8">
    <location>
        <begin position="1906"/>
        <end position="1929"/>
    </location>
</feature>
<feature type="compositionally biased region" description="Polar residues" evidence="8">
    <location>
        <begin position="2036"/>
        <end position="2054"/>
    </location>
</feature>
<dbReference type="GO" id="GO:0035267">
    <property type="term" value="C:NuA4 histone acetyltransferase complex"/>
    <property type="evidence" value="ECO:0007669"/>
    <property type="project" value="InterPro"/>
</dbReference>
<comment type="caution">
    <text evidence="11">The sequence shown here is derived from an EMBL/GenBank/DDBJ whole genome shotgun (WGS) entry which is preliminary data.</text>
</comment>
<feature type="compositionally biased region" description="Polar residues" evidence="8">
    <location>
        <begin position="446"/>
        <end position="458"/>
    </location>
</feature>
<feature type="compositionally biased region" description="Polar residues" evidence="8">
    <location>
        <begin position="1467"/>
        <end position="1480"/>
    </location>
</feature>
<organism evidence="11 12">
    <name type="scientific">Mucuna pruriens</name>
    <name type="common">Velvet bean</name>
    <name type="synonym">Dolichos pruriens</name>
    <dbReference type="NCBI Taxonomy" id="157652"/>
    <lineage>
        <taxon>Eukaryota</taxon>
        <taxon>Viridiplantae</taxon>
        <taxon>Streptophyta</taxon>
        <taxon>Embryophyta</taxon>
        <taxon>Tracheophyta</taxon>
        <taxon>Spermatophyta</taxon>
        <taxon>Magnoliopsida</taxon>
        <taxon>eudicotyledons</taxon>
        <taxon>Gunneridae</taxon>
        <taxon>Pentapetalae</taxon>
        <taxon>rosids</taxon>
        <taxon>fabids</taxon>
        <taxon>Fabales</taxon>
        <taxon>Fabaceae</taxon>
        <taxon>Papilionoideae</taxon>
        <taxon>50 kb inversion clade</taxon>
        <taxon>NPAAA clade</taxon>
        <taxon>indigoferoid/millettioid clade</taxon>
        <taxon>Phaseoleae</taxon>
        <taxon>Mucuna</taxon>
    </lineage>
</organism>
<keyword evidence="3" id="KW-0156">Chromatin regulator</keyword>
<comment type="subunit">
    <text evidence="7">Component of the NuA4 histone acetyltransferase complex. Interacts with ARP4 and SWC4, and (via HSA domain) with TAF14 and TAF14B.</text>
</comment>
<dbReference type="InterPro" id="IPR014012">
    <property type="entry name" value="HSA_dom"/>
</dbReference>
<keyword evidence="5" id="KW-0539">Nucleus</keyword>
<dbReference type="InterPro" id="IPR001005">
    <property type="entry name" value="SANT/Myb"/>
</dbReference>
<dbReference type="Proteomes" id="UP000257109">
    <property type="component" value="Unassembled WGS sequence"/>
</dbReference>
<evidence type="ECO:0000313" key="11">
    <source>
        <dbReference type="EMBL" id="RDX92251.1"/>
    </source>
</evidence>
<feature type="compositionally biased region" description="Low complexity" evidence="8">
    <location>
        <begin position="1617"/>
        <end position="1634"/>
    </location>
</feature>
<dbReference type="PROSITE" id="PS51204">
    <property type="entry name" value="HSA"/>
    <property type="match status" value="1"/>
</dbReference>
<feature type="non-terminal residue" evidence="11">
    <location>
        <position position="2128"/>
    </location>
</feature>
<feature type="region of interest" description="Disordered" evidence="8">
    <location>
        <begin position="1947"/>
        <end position="1968"/>
    </location>
</feature>